<evidence type="ECO:0000313" key="2">
    <source>
        <dbReference type="EMBL" id="NMH79665.1"/>
    </source>
</evidence>
<sequence length="100" mass="11236">MARTTHVDVIRPGRALVTGPAETRPDRTTFAGGIIRDGRDYVVEDEYGMVIGRARSYHTGAERLARHYDTDPGHIEITYERDANGQWSGGTEYSSPRRSR</sequence>
<proteinExistence type="predicted"/>
<evidence type="ECO:0000313" key="3">
    <source>
        <dbReference type="Proteomes" id="UP001296706"/>
    </source>
</evidence>
<reference evidence="2 3" key="1">
    <citation type="submission" date="2020-04" db="EMBL/GenBank/DDBJ databases">
        <authorList>
            <person name="Klaysubun C."/>
            <person name="Duangmal K."/>
            <person name="Lipun K."/>
        </authorList>
    </citation>
    <scope>NUCLEOTIDE SEQUENCE [LARGE SCALE GENOMIC DNA]</scope>
    <source>
        <strain evidence="2 3">JCM 11839</strain>
    </source>
</reference>
<protein>
    <submittedName>
        <fullName evidence="2">Uncharacterized protein</fullName>
    </submittedName>
</protein>
<comment type="caution">
    <text evidence="2">The sequence shown here is derived from an EMBL/GenBank/DDBJ whole genome shotgun (WGS) entry which is preliminary data.</text>
</comment>
<dbReference type="Proteomes" id="UP001296706">
    <property type="component" value="Unassembled WGS sequence"/>
</dbReference>
<name>A0ABX1RH00_9PSEU</name>
<organism evidence="2 3">
    <name type="scientific">Pseudonocardia xinjiangensis</name>
    <dbReference type="NCBI Taxonomy" id="75289"/>
    <lineage>
        <taxon>Bacteria</taxon>
        <taxon>Bacillati</taxon>
        <taxon>Actinomycetota</taxon>
        <taxon>Actinomycetes</taxon>
        <taxon>Pseudonocardiales</taxon>
        <taxon>Pseudonocardiaceae</taxon>
        <taxon>Pseudonocardia</taxon>
    </lineage>
</organism>
<accession>A0ABX1RH00</accession>
<dbReference type="EMBL" id="JAAXKY010000074">
    <property type="protein sequence ID" value="NMH79665.1"/>
    <property type="molecule type" value="Genomic_DNA"/>
</dbReference>
<keyword evidence="3" id="KW-1185">Reference proteome</keyword>
<dbReference type="RefSeq" id="WP_169397727.1">
    <property type="nucleotide sequence ID" value="NZ_BAAAJH010000008.1"/>
</dbReference>
<feature type="region of interest" description="Disordered" evidence="1">
    <location>
        <begin position="77"/>
        <end position="100"/>
    </location>
</feature>
<feature type="compositionally biased region" description="Polar residues" evidence="1">
    <location>
        <begin position="85"/>
        <end position="100"/>
    </location>
</feature>
<gene>
    <name evidence="2" type="ORF">HF577_21545</name>
</gene>
<evidence type="ECO:0000256" key="1">
    <source>
        <dbReference type="SAM" id="MobiDB-lite"/>
    </source>
</evidence>